<reference evidence="2 3" key="1">
    <citation type="journal article" date="2018" name="Environ. Microbiol.">
        <title>Isolation and genomic characterization of Novimethylophilus kurashikiensis gen. nov. sp. nov., a new lanthanide-dependent methylotrophic species of Methylophilaceae.</title>
        <authorList>
            <person name="Lv H."/>
            <person name="Sahin N."/>
            <person name="Tani A."/>
        </authorList>
    </citation>
    <scope>NUCLEOTIDE SEQUENCE [LARGE SCALE GENOMIC DNA]</scope>
    <source>
        <strain evidence="2 3">La2-4</strain>
    </source>
</reference>
<name>A0A2R5FCZ4_9PROT</name>
<gene>
    <name evidence="2" type="ORF">NMK_3035</name>
</gene>
<feature type="signal peptide" evidence="1">
    <location>
        <begin position="1"/>
        <end position="18"/>
    </location>
</feature>
<dbReference type="Proteomes" id="UP000245081">
    <property type="component" value="Unassembled WGS sequence"/>
</dbReference>
<dbReference type="EMBL" id="BDOQ01000018">
    <property type="protein sequence ID" value="GBG15428.1"/>
    <property type="molecule type" value="Genomic_DNA"/>
</dbReference>
<evidence type="ECO:0000313" key="2">
    <source>
        <dbReference type="EMBL" id="GBG15428.1"/>
    </source>
</evidence>
<organism evidence="2 3">
    <name type="scientific">Novimethylophilus kurashikiensis</name>
    <dbReference type="NCBI Taxonomy" id="1825523"/>
    <lineage>
        <taxon>Bacteria</taxon>
        <taxon>Pseudomonadati</taxon>
        <taxon>Pseudomonadota</taxon>
        <taxon>Betaproteobacteria</taxon>
        <taxon>Nitrosomonadales</taxon>
        <taxon>Methylophilaceae</taxon>
        <taxon>Novimethylophilus</taxon>
    </lineage>
</organism>
<keyword evidence="1" id="KW-0732">Signal</keyword>
<evidence type="ECO:0008006" key="4">
    <source>
        <dbReference type="Google" id="ProtNLM"/>
    </source>
</evidence>
<evidence type="ECO:0000313" key="3">
    <source>
        <dbReference type="Proteomes" id="UP000245081"/>
    </source>
</evidence>
<dbReference type="PROSITE" id="PS51257">
    <property type="entry name" value="PROKAR_LIPOPROTEIN"/>
    <property type="match status" value="1"/>
</dbReference>
<keyword evidence="3" id="KW-1185">Reference proteome</keyword>
<feature type="chain" id="PRO_5015334104" description="Lipoprotein" evidence="1">
    <location>
        <begin position="19"/>
        <end position="163"/>
    </location>
</feature>
<protein>
    <recommendedName>
        <fullName evidence="4">Lipoprotein</fullName>
    </recommendedName>
</protein>
<dbReference type="RefSeq" id="WP_109016571.1">
    <property type="nucleotide sequence ID" value="NZ_BDOQ01000018.1"/>
</dbReference>
<dbReference type="AlphaFoldDB" id="A0A2R5FCZ4"/>
<proteinExistence type="predicted"/>
<comment type="caution">
    <text evidence="2">The sequence shown here is derived from an EMBL/GenBank/DDBJ whole genome shotgun (WGS) entry which is preliminary data.</text>
</comment>
<accession>A0A2R5FCZ4</accession>
<sequence length="163" mass="19155">MRWSVMAMVVLTALAGCASNPQHDQPKVVRMSPEELDRLMPKPVPNLSLDEIVALSKAGEKPEAIIAKIRDSHSRYALTPQQIVDLNKQGVSIPVLDFMFNDQQQAIRDSLADEFTQRERKHQQEVDALRQELLMRPYPYFYDPFWGPYPYFYYPYPRHHWHR</sequence>
<dbReference type="OrthoDB" id="8537097at2"/>
<evidence type="ECO:0000256" key="1">
    <source>
        <dbReference type="SAM" id="SignalP"/>
    </source>
</evidence>